<evidence type="ECO:0000313" key="4">
    <source>
        <dbReference type="EMBL" id="NYI70844.1"/>
    </source>
</evidence>
<dbReference type="SUPFAM" id="SSF109604">
    <property type="entry name" value="HD-domain/PDEase-like"/>
    <property type="match status" value="1"/>
</dbReference>
<dbReference type="InterPro" id="IPR003607">
    <property type="entry name" value="HD/PDEase_dom"/>
</dbReference>
<comment type="caution">
    <text evidence="4">The sequence shown here is derived from an EMBL/GenBank/DDBJ whole genome shotgun (WGS) entry which is preliminary data.</text>
</comment>
<dbReference type="RefSeq" id="WP_179444747.1">
    <property type="nucleotide sequence ID" value="NZ_JACBZS010000001.1"/>
</dbReference>
<keyword evidence="1 4" id="KW-0378">Hydrolase</keyword>
<evidence type="ECO:0000313" key="5">
    <source>
        <dbReference type="Proteomes" id="UP000527616"/>
    </source>
</evidence>
<accession>A0A7Z0D8E8</accession>
<dbReference type="Gene3D" id="1.10.3210.10">
    <property type="entry name" value="Hypothetical protein af1432"/>
    <property type="match status" value="1"/>
</dbReference>
<evidence type="ECO:0000256" key="2">
    <source>
        <dbReference type="SAM" id="MobiDB-lite"/>
    </source>
</evidence>
<dbReference type="GO" id="GO:0008832">
    <property type="term" value="F:dGTPase activity"/>
    <property type="evidence" value="ECO:0007669"/>
    <property type="project" value="UniProtKB-EC"/>
</dbReference>
<sequence length="512" mass="55422">MAVPTHVRMRRARPESSDWKPLTPGSESEFRVDLERLRFAPSFARLAEVTQVVTPGATDRVVHNRLTHSIKVTAVARAVAVGLLRTADPELIGTLGGLDHVVAQAGAVAHDLGHPPFGHLGEQILDRIGREEFGLADGFEGNAQTWRILTELEVHGPGSDGLNLTAATRAAVLKYPWGRTHLPDPHPTGWPVPPRGAAPGPDGHGAAKFGAYLPDLAEMTEVIATMGLAPGRQSLECAVMDLADDIAYSIHDLEDFHRSGVLQYSPISGEFHNWLSRGGELGRLPDAELAPGRVPGAGLELLRRRLAGRDGWIFDADAFREAVLAVSEGFIDTVLILPYDGSMAADRALSGFTATWIDDLISEVRLLPDPPVRTSYATLGTGAWHRVQVLKFLHQRFVLHRPDLAMQQRGQARLLQTLASAFDDWLSERREAPRAPRRLLDLVATAEEGYRRVAREQPELLAGHTGDAELARMSRGRGVIDFIAGLTDAQATAYAARLSGGGSGLLWASGAL</sequence>
<gene>
    <name evidence="4" type="ORF">GGQ54_001404</name>
</gene>
<dbReference type="SMART" id="SM00471">
    <property type="entry name" value="HDc"/>
    <property type="match status" value="1"/>
</dbReference>
<dbReference type="InterPro" id="IPR006674">
    <property type="entry name" value="HD_domain"/>
</dbReference>
<evidence type="ECO:0000259" key="3">
    <source>
        <dbReference type="PROSITE" id="PS51831"/>
    </source>
</evidence>
<dbReference type="GO" id="GO:0006203">
    <property type="term" value="P:dGTP catabolic process"/>
    <property type="evidence" value="ECO:0007669"/>
    <property type="project" value="TreeGrafter"/>
</dbReference>
<evidence type="ECO:0000256" key="1">
    <source>
        <dbReference type="ARBA" id="ARBA00022801"/>
    </source>
</evidence>
<feature type="region of interest" description="Disordered" evidence="2">
    <location>
        <begin position="1"/>
        <end position="25"/>
    </location>
</feature>
<dbReference type="PANTHER" id="PTHR11373">
    <property type="entry name" value="DEOXYNUCLEOSIDE TRIPHOSPHATE TRIPHOSPHOHYDROLASE"/>
    <property type="match status" value="1"/>
</dbReference>
<dbReference type="InterPro" id="IPR050135">
    <property type="entry name" value="dGTPase-like"/>
</dbReference>
<reference evidence="4 5" key="1">
    <citation type="submission" date="2020-07" db="EMBL/GenBank/DDBJ databases">
        <title>Sequencing the genomes of 1000 actinobacteria strains.</title>
        <authorList>
            <person name="Klenk H.-P."/>
        </authorList>
    </citation>
    <scope>NUCLEOTIDE SEQUENCE [LARGE SCALE GENOMIC DNA]</scope>
    <source>
        <strain evidence="4 5">DSM 103164</strain>
    </source>
</reference>
<dbReference type="Pfam" id="PF01966">
    <property type="entry name" value="HD"/>
    <property type="match status" value="1"/>
</dbReference>
<dbReference type="EC" id="3.1.5.1" evidence="4"/>
<dbReference type="AlphaFoldDB" id="A0A7Z0D8E8"/>
<dbReference type="Proteomes" id="UP000527616">
    <property type="component" value="Unassembled WGS sequence"/>
</dbReference>
<dbReference type="InterPro" id="IPR006261">
    <property type="entry name" value="dGTPase"/>
</dbReference>
<proteinExistence type="predicted"/>
<organism evidence="4 5">
    <name type="scientific">Naumannella cuiyingiana</name>
    <dbReference type="NCBI Taxonomy" id="1347891"/>
    <lineage>
        <taxon>Bacteria</taxon>
        <taxon>Bacillati</taxon>
        <taxon>Actinomycetota</taxon>
        <taxon>Actinomycetes</taxon>
        <taxon>Propionibacteriales</taxon>
        <taxon>Propionibacteriaceae</taxon>
        <taxon>Naumannella</taxon>
    </lineage>
</organism>
<dbReference type="PROSITE" id="PS51831">
    <property type="entry name" value="HD"/>
    <property type="match status" value="1"/>
</dbReference>
<feature type="domain" description="HD" evidence="3">
    <location>
        <begin position="65"/>
        <end position="249"/>
    </location>
</feature>
<protein>
    <submittedName>
        <fullName evidence="4">dGTPase</fullName>
        <ecNumber evidence="4">3.1.5.1</ecNumber>
    </submittedName>
</protein>
<name>A0A7Z0D8E8_9ACTN</name>
<dbReference type="PANTHER" id="PTHR11373:SF32">
    <property type="entry name" value="DEOXYGUANOSINETRIPHOSPHATE TRIPHOSPHOHYDROLASE"/>
    <property type="match status" value="1"/>
</dbReference>
<dbReference type="NCBIfam" id="TIGR01353">
    <property type="entry name" value="dGTP_triPase"/>
    <property type="match status" value="1"/>
</dbReference>
<dbReference type="EMBL" id="JACBZS010000001">
    <property type="protein sequence ID" value="NYI70844.1"/>
    <property type="molecule type" value="Genomic_DNA"/>
</dbReference>
<keyword evidence="5" id="KW-1185">Reference proteome</keyword>